<evidence type="ECO:0000313" key="5">
    <source>
        <dbReference type="Proteomes" id="UP000028504"/>
    </source>
</evidence>
<keyword evidence="2" id="KW-1133">Transmembrane helix</keyword>
<dbReference type="InterPro" id="IPR032364">
    <property type="entry name" value="GramPos_pilinD1_N"/>
</dbReference>
<evidence type="ECO:0000259" key="3">
    <source>
        <dbReference type="Pfam" id="PF16555"/>
    </source>
</evidence>
<dbReference type="NCBIfam" id="NF033902">
    <property type="entry name" value="iso_D2_wall_anc"/>
    <property type="match status" value="1"/>
</dbReference>
<feature type="region of interest" description="Disordered" evidence="1">
    <location>
        <begin position="81"/>
        <end position="100"/>
    </location>
</feature>
<feature type="domain" description="Gram-positive pilin subunit D1 N-terminal" evidence="3">
    <location>
        <begin position="116"/>
        <end position="208"/>
    </location>
</feature>
<dbReference type="Gene3D" id="2.60.40.10">
    <property type="entry name" value="Immunoglobulins"/>
    <property type="match status" value="1"/>
</dbReference>
<keyword evidence="2" id="KW-0812">Transmembrane</keyword>
<evidence type="ECO:0000313" key="4">
    <source>
        <dbReference type="EMBL" id="AIG63439.1"/>
    </source>
</evidence>
<protein>
    <recommendedName>
        <fullName evidence="3">Gram-positive pilin subunit D1 N-terminal domain-containing protein</fullName>
    </recommendedName>
</protein>
<proteinExistence type="predicted"/>
<dbReference type="NCBIfam" id="TIGR04226">
    <property type="entry name" value="RrgB_K2N_iso_D2"/>
    <property type="match status" value="1"/>
</dbReference>
<dbReference type="EMBL" id="CP008944">
    <property type="protein sequence ID" value="AIG63439.1"/>
    <property type="molecule type" value="Genomic_DNA"/>
</dbReference>
<feature type="compositionally biased region" description="Pro residues" evidence="1">
    <location>
        <begin position="378"/>
        <end position="433"/>
    </location>
</feature>
<dbReference type="InterPro" id="IPR048052">
    <property type="entry name" value="FM1-like"/>
</dbReference>
<dbReference type="InterPro" id="IPR013783">
    <property type="entry name" value="Ig-like_fold"/>
</dbReference>
<keyword evidence="2" id="KW-0472">Membrane</keyword>
<reference evidence="4 5" key="1">
    <citation type="submission" date="2014-07" db="EMBL/GenBank/DDBJ databases">
        <title>Complete genome sequence of Corynebacterium atypicum DSM 44849: identifiction of the mycolic acid biosynthesis genes.</title>
        <authorList>
            <person name="Tippelt A."/>
            <person name="Mollmann S."/>
            <person name="Albersmeier A."/>
            <person name="Jaenicke S."/>
            <person name="Ruckert C."/>
            <person name="Tauch A."/>
        </authorList>
    </citation>
    <scope>NUCLEOTIDE SEQUENCE [LARGE SCALE GENOMIC DNA]</scope>
    <source>
        <strain evidence="4 5">R2070</strain>
    </source>
</reference>
<dbReference type="Gene3D" id="2.60.40.740">
    <property type="match status" value="1"/>
</dbReference>
<dbReference type="Proteomes" id="UP000028504">
    <property type="component" value="Chromosome"/>
</dbReference>
<accession>A0ABM5QKX3</accession>
<evidence type="ECO:0000256" key="1">
    <source>
        <dbReference type="SAM" id="MobiDB-lite"/>
    </source>
</evidence>
<name>A0ABM5QKX3_9CORY</name>
<gene>
    <name evidence="4" type="ORF">CATYP_00560</name>
</gene>
<dbReference type="RefSeq" id="WP_038604043.1">
    <property type="nucleotide sequence ID" value="NZ_CP008944.1"/>
</dbReference>
<sequence>MRNFIAVDARGNERLRVVARVLAAVVAVAVAAVLAAVGAPAGAQTQAGVHVQAQAVRAAEGANPALVDAARTGQLTIQKSLGDPAITHGDPTGEAKRPSPEGAVFQVRRVEGVDLTTAEGWREAERLKASDFIPGGPAADRLGAPKQATVDAEGQAVFADLPLGLYYVTEVPGPAMECRWSIAEPFVVALPMTDPETRAQWRYHVQVNAKDQELSSSKAANRTSAKVGEKVNFALTGTVPAPYRDGSISRFEMFDPIDPHLKFIEDSVKVALVDAAPGHDASPRELVRDEDYVVTLERAETGQVASIRLTDAGRAKLAARREGNPAVTVNWSFDAEVVKQPEAGKVTNRGYILVEGYPPFDPNTPPGVPTNEITVEVPPGPPTPETPSTPTPGKPTPGKPTPTPPTATPPAPTPVPPVDIPVPGPGIPVPPAPEEGTPPAQPVPSQPSLGKRLAETGANSWRTILAGAVLLAVGIGVLVRARRGGRDEV</sequence>
<dbReference type="Pfam" id="PF16555">
    <property type="entry name" value="GramPos_pilinD1"/>
    <property type="match status" value="1"/>
</dbReference>
<feature type="transmembrane region" description="Helical" evidence="2">
    <location>
        <begin position="461"/>
        <end position="479"/>
    </location>
</feature>
<feature type="region of interest" description="Disordered" evidence="1">
    <location>
        <begin position="362"/>
        <end position="451"/>
    </location>
</feature>
<dbReference type="InterPro" id="IPR026466">
    <property type="entry name" value="Fim_isopep_form_D2_dom"/>
</dbReference>
<evidence type="ECO:0000256" key="2">
    <source>
        <dbReference type="SAM" id="Phobius"/>
    </source>
</evidence>
<organism evidence="4 5">
    <name type="scientific">Corynebacterium atypicum</name>
    <dbReference type="NCBI Taxonomy" id="191610"/>
    <lineage>
        <taxon>Bacteria</taxon>
        <taxon>Bacillati</taxon>
        <taxon>Actinomycetota</taxon>
        <taxon>Actinomycetes</taxon>
        <taxon>Mycobacteriales</taxon>
        <taxon>Corynebacteriaceae</taxon>
        <taxon>Corynebacterium</taxon>
    </lineage>
</organism>
<keyword evidence="5" id="KW-1185">Reference proteome</keyword>
<feature type="transmembrane region" description="Helical" evidence="2">
    <location>
        <begin position="21"/>
        <end position="43"/>
    </location>
</feature>